<feature type="domain" description="dTDP-4-dehydro-6-deoxy-alpha-D-glucopyranose 2,3-dehydratase" evidence="1">
    <location>
        <begin position="11"/>
        <end position="213"/>
    </location>
</feature>
<protein>
    <submittedName>
        <fullName evidence="2">NDP-hexose 2,3-dehydratase family protein</fullName>
    </submittedName>
</protein>
<keyword evidence="3" id="KW-1185">Reference proteome</keyword>
<dbReference type="RefSeq" id="WP_344314079.1">
    <property type="nucleotide sequence ID" value="NZ_BAAANY010000031.1"/>
</dbReference>
<proteinExistence type="predicted"/>
<dbReference type="Pfam" id="PF03559">
    <property type="entry name" value="Hexose_dehydrat"/>
    <property type="match status" value="2"/>
</dbReference>
<dbReference type="Proteomes" id="UP001500618">
    <property type="component" value="Unassembled WGS sequence"/>
</dbReference>
<organism evidence="2 3">
    <name type="scientific">Fodinicola feengrottensis</name>
    <dbReference type="NCBI Taxonomy" id="435914"/>
    <lineage>
        <taxon>Bacteria</taxon>
        <taxon>Bacillati</taxon>
        <taxon>Actinomycetota</taxon>
        <taxon>Actinomycetes</taxon>
        <taxon>Mycobacteriales</taxon>
        <taxon>Fodinicola</taxon>
    </lineage>
</organism>
<dbReference type="InterPro" id="IPR005212">
    <property type="entry name" value="EvaA-like"/>
</dbReference>
<gene>
    <name evidence="2" type="ORF">GCM10009765_65430</name>
</gene>
<evidence type="ECO:0000259" key="1">
    <source>
        <dbReference type="Pfam" id="PF03559"/>
    </source>
</evidence>
<name>A0ABP4UJT0_9ACTN</name>
<dbReference type="InterPro" id="IPR038153">
    <property type="entry name" value="EvaA-like_sf"/>
</dbReference>
<dbReference type="Gene3D" id="3.90.79.40">
    <property type="entry name" value="EvaA sugar 2,3-dehydratase subunit"/>
    <property type="match status" value="2"/>
</dbReference>
<dbReference type="EMBL" id="BAAANY010000031">
    <property type="protein sequence ID" value="GAA1706892.1"/>
    <property type="molecule type" value="Genomic_DNA"/>
</dbReference>
<reference evidence="3" key="1">
    <citation type="journal article" date="2019" name="Int. J. Syst. Evol. Microbiol.">
        <title>The Global Catalogue of Microorganisms (GCM) 10K type strain sequencing project: providing services to taxonomists for standard genome sequencing and annotation.</title>
        <authorList>
            <consortium name="The Broad Institute Genomics Platform"/>
            <consortium name="The Broad Institute Genome Sequencing Center for Infectious Disease"/>
            <person name="Wu L."/>
            <person name="Ma J."/>
        </authorList>
    </citation>
    <scope>NUCLEOTIDE SEQUENCE [LARGE SCALE GENOMIC DNA]</scope>
    <source>
        <strain evidence="3">JCM 14718</strain>
    </source>
</reference>
<feature type="domain" description="dTDP-4-dehydro-6-deoxy-alpha-D-glucopyranose 2,3-dehydratase" evidence="1">
    <location>
        <begin position="223"/>
        <end position="418"/>
    </location>
</feature>
<evidence type="ECO:0000313" key="2">
    <source>
        <dbReference type="EMBL" id="GAA1706892.1"/>
    </source>
</evidence>
<comment type="caution">
    <text evidence="2">The sequence shown here is derived from an EMBL/GenBank/DDBJ whole genome shotgun (WGS) entry which is preliminary data.</text>
</comment>
<accession>A0ABP4UJT0</accession>
<evidence type="ECO:0000313" key="3">
    <source>
        <dbReference type="Proteomes" id="UP001500618"/>
    </source>
</evidence>
<sequence length="421" mass="47656">MRTETLQAVVDFDRWWAQRQVTHDFTVRRIPLNDLRGWRFAPGSGNLCHDSGRFFTVRGLRVTDPSGPVKNWSQPIIDQPEIGILGILLKRIDGEPHCLMQAKMEPGNVNMLQLAPTVQATHSNYTGVHGGADVRYLEFFRSPRPGRVLVDTLQSEHGSWFYRKRNRNIVVEITDELVPTHEDFRWIPLTELGGLLRLDNLVNMDARTVLACLAAAGAPHPDTELLSWITEAKSRHPQASELIDLADVRDWYRYPDEIARTDRRHFSVLAVSVRAGTREVTHWTQPLFRPHGQGVAAFLSRRRNGIAEVLVRARAEGGLRNGVELGPTVQCVPNSYADLPAPPYFDLVLTGRARYDTVLSEEGGRFYRAQTRYRVVDAPPDLPPPPPDYRWLAVDRLTGLLRHPHYVNVQARTLVAGLNLC</sequence>